<evidence type="ECO:0000256" key="6">
    <source>
        <dbReference type="ARBA" id="ARBA00023157"/>
    </source>
</evidence>
<dbReference type="Pfam" id="PF07992">
    <property type="entry name" value="Pyr_redox_2"/>
    <property type="match status" value="1"/>
</dbReference>
<evidence type="ECO:0000313" key="12">
    <source>
        <dbReference type="Proteomes" id="UP001108240"/>
    </source>
</evidence>
<dbReference type="SUPFAM" id="SSF51905">
    <property type="entry name" value="FAD/NAD(P)-binding domain"/>
    <property type="match status" value="1"/>
</dbReference>
<comment type="cofactor">
    <cofactor evidence="1">
        <name>FAD</name>
        <dbReference type="ChEBI" id="CHEBI:57692"/>
    </cofactor>
</comment>
<reference evidence="11" key="1">
    <citation type="submission" date="2025-08" db="UniProtKB">
        <authorList>
            <consortium name="Ensembl"/>
        </authorList>
    </citation>
    <scope>IDENTIFICATION</scope>
</reference>
<dbReference type="SUPFAM" id="SSF55424">
    <property type="entry name" value="FAD/NAD-linked reductases, dimerisation (C-terminal) domain"/>
    <property type="match status" value="1"/>
</dbReference>
<dbReference type="GO" id="GO:0050660">
    <property type="term" value="F:flavin adenine dinucleotide binding"/>
    <property type="evidence" value="ECO:0007669"/>
    <property type="project" value="InterPro"/>
</dbReference>
<dbReference type="GO" id="GO:0005739">
    <property type="term" value="C:mitochondrion"/>
    <property type="evidence" value="ECO:0007669"/>
    <property type="project" value="TreeGrafter"/>
</dbReference>
<dbReference type="PANTHER" id="PTHR42737">
    <property type="entry name" value="GLUTATHIONE REDUCTASE"/>
    <property type="match status" value="1"/>
</dbReference>
<dbReference type="InterPro" id="IPR016156">
    <property type="entry name" value="FAD/NAD-linked_Rdtase_dimer_sf"/>
</dbReference>
<comment type="similarity">
    <text evidence="2 8">Belongs to the class-I pyridine nucleotide-disulfide oxidoreductase family.</text>
</comment>
<dbReference type="PRINTS" id="PR00368">
    <property type="entry name" value="FADPNR"/>
</dbReference>
<dbReference type="AlphaFoldDB" id="A0A9J7YEI5"/>
<evidence type="ECO:0000256" key="3">
    <source>
        <dbReference type="ARBA" id="ARBA00022630"/>
    </source>
</evidence>
<organism evidence="11 12">
    <name type="scientific">Cyprinus carpio carpio</name>
    <dbReference type="NCBI Taxonomy" id="630221"/>
    <lineage>
        <taxon>Eukaryota</taxon>
        <taxon>Metazoa</taxon>
        <taxon>Chordata</taxon>
        <taxon>Craniata</taxon>
        <taxon>Vertebrata</taxon>
        <taxon>Euteleostomi</taxon>
        <taxon>Actinopterygii</taxon>
        <taxon>Neopterygii</taxon>
        <taxon>Teleostei</taxon>
        <taxon>Ostariophysi</taxon>
        <taxon>Cypriniformes</taxon>
        <taxon>Cyprinidae</taxon>
        <taxon>Cyprininae</taxon>
        <taxon>Cyprinus</taxon>
    </lineage>
</organism>
<dbReference type="InterPro" id="IPR012999">
    <property type="entry name" value="Pyr_OxRdtase_I_AS"/>
</dbReference>
<evidence type="ECO:0000259" key="10">
    <source>
        <dbReference type="Pfam" id="PF07992"/>
    </source>
</evidence>
<name>A0A9J7YEI5_CYPCA</name>
<dbReference type="InterPro" id="IPR036188">
    <property type="entry name" value="FAD/NAD-bd_sf"/>
</dbReference>
<evidence type="ECO:0000259" key="9">
    <source>
        <dbReference type="Pfam" id="PF02852"/>
    </source>
</evidence>
<evidence type="ECO:0000313" key="11">
    <source>
        <dbReference type="Ensembl" id="ENSCCRP00000118619.1"/>
    </source>
</evidence>
<dbReference type="GO" id="GO:0045454">
    <property type="term" value="P:cell redox homeostasis"/>
    <property type="evidence" value="ECO:0007669"/>
    <property type="project" value="InterPro"/>
</dbReference>
<evidence type="ECO:0000256" key="4">
    <source>
        <dbReference type="ARBA" id="ARBA00022827"/>
    </source>
</evidence>
<dbReference type="GO" id="GO:0006749">
    <property type="term" value="P:glutathione metabolic process"/>
    <property type="evidence" value="ECO:0007669"/>
    <property type="project" value="TreeGrafter"/>
</dbReference>
<dbReference type="GO" id="GO:0005829">
    <property type="term" value="C:cytosol"/>
    <property type="evidence" value="ECO:0007669"/>
    <property type="project" value="TreeGrafter"/>
</dbReference>
<protein>
    <submittedName>
        <fullName evidence="11">Thioredoxin reductase 2</fullName>
    </submittedName>
</protein>
<keyword evidence="5 8" id="KW-0560">Oxidoreductase</keyword>
<dbReference type="PROSITE" id="PS00076">
    <property type="entry name" value="PYRIDINE_REDOX_1"/>
    <property type="match status" value="1"/>
</dbReference>
<feature type="domain" description="FAD/NAD(P)-binding" evidence="10">
    <location>
        <begin position="1"/>
        <end position="303"/>
    </location>
</feature>
<evidence type="ECO:0000256" key="1">
    <source>
        <dbReference type="ARBA" id="ARBA00001974"/>
    </source>
</evidence>
<accession>A0A9J7YEI5</accession>
<dbReference type="InterPro" id="IPR046952">
    <property type="entry name" value="GSHR/TRXR-like"/>
</dbReference>
<dbReference type="InterPro" id="IPR004099">
    <property type="entry name" value="Pyr_nucl-diS_OxRdtase_dimer"/>
</dbReference>
<dbReference type="Gene3D" id="3.30.390.30">
    <property type="match status" value="1"/>
</dbReference>
<evidence type="ECO:0000256" key="2">
    <source>
        <dbReference type="ARBA" id="ARBA00007532"/>
    </source>
</evidence>
<dbReference type="PRINTS" id="PR00411">
    <property type="entry name" value="PNDRDTASEI"/>
</dbReference>
<dbReference type="Pfam" id="PF02852">
    <property type="entry name" value="Pyr_redox_dim"/>
    <property type="match status" value="1"/>
</dbReference>
<dbReference type="GO" id="GO:0034599">
    <property type="term" value="P:cellular response to oxidative stress"/>
    <property type="evidence" value="ECO:0007669"/>
    <property type="project" value="TreeGrafter"/>
</dbReference>
<keyword evidence="6" id="KW-1015">Disulfide bond</keyword>
<dbReference type="InterPro" id="IPR023753">
    <property type="entry name" value="FAD/NAD-binding_dom"/>
</dbReference>
<dbReference type="Proteomes" id="UP001108240">
    <property type="component" value="Unplaced"/>
</dbReference>
<evidence type="ECO:0000256" key="5">
    <source>
        <dbReference type="ARBA" id="ARBA00023002"/>
    </source>
</evidence>
<proteinExistence type="inferred from homology"/>
<dbReference type="GeneTree" id="ENSGT00940000158832"/>
<dbReference type="Gene3D" id="3.50.50.60">
    <property type="entry name" value="FAD/NAD(P)-binding domain"/>
    <property type="match status" value="3"/>
</dbReference>
<dbReference type="GO" id="GO:0004362">
    <property type="term" value="F:glutathione-disulfide reductase (NADPH) activity"/>
    <property type="evidence" value="ECO:0007669"/>
    <property type="project" value="UniProtKB-EC"/>
</dbReference>
<dbReference type="PANTHER" id="PTHR42737:SF7">
    <property type="entry name" value="THIOREDOXIN-DISULFIDE REDUCTASE"/>
    <property type="match status" value="1"/>
</dbReference>
<keyword evidence="4 8" id="KW-0274">FAD</keyword>
<evidence type="ECO:0000256" key="7">
    <source>
        <dbReference type="ARBA" id="ARBA00023284"/>
    </source>
</evidence>
<sequence>MACSKEAAQLGQRVAVLDYVEPSLKGTKWGLGGTCVNVGCIPKKLMHQAALLGTAVKDARKYGWQIPESLSHDWSTMAEAVQNHVKSLNWGHRVQLQDKKVKYLNMKGSLVDTHTIRAVNGKGKEVPGAMEFGITSDDVFWLKESPKKTLVVGASYVALECAGFLTGIGLDTTVMVRSIALRGFDQQMSGLVTDYMEAYGTKFSWKCTPKSIEKLPSGLLRVTWMDLNTKEEHQDTFNSVLWAVGRASETKTLNLEKVGVEINKETGKIIVATDEATSVPNIFAIGDIAEGRPELTPTAIKAGKLLARRLVGHSTELMNYDNVATTVFTPLEYGCVGLSEEEAERRHGKDQIEVYHAFYKPLEFTVAERDATQCYIKVVCLREGDQRVLGMHFTGPNAGEVTQGFSLGFQCGLTYEHLRNTVGIHPTCAEELIKLNITKRSGLDATVTGC</sequence>
<evidence type="ECO:0000256" key="8">
    <source>
        <dbReference type="RuleBase" id="RU003691"/>
    </source>
</evidence>
<dbReference type="Ensembl" id="ENSCCRT00000136843.1">
    <property type="protein sequence ID" value="ENSCCRP00000118619.1"/>
    <property type="gene ID" value="ENSCCRG00000057214.1"/>
</dbReference>
<keyword evidence="7 8" id="KW-0676">Redox-active center</keyword>
<keyword evidence="3 8" id="KW-0285">Flavoprotein</keyword>
<feature type="domain" description="Pyridine nucleotide-disulphide oxidoreductase dimerisation" evidence="9">
    <location>
        <begin position="323"/>
        <end position="432"/>
    </location>
</feature>
<keyword evidence="12" id="KW-1185">Reference proteome</keyword>
<reference evidence="11" key="2">
    <citation type="submission" date="2025-09" db="UniProtKB">
        <authorList>
            <consortium name="Ensembl"/>
        </authorList>
    </citation>
    <scope>IDENTIFICATION</scope>
</reference>